<dbReference type="RefSeq" id="XP_003294915.1">
    <property type="nucleotide sequence ID" value="XM_003294867.1"/>
</dbReference>
<dbReference type="CDD" id="cd17728">
    <property type="entry name" value="BRCT_TopBP1_rpt8"/>
    <property type="match status" value="1"/>
</dbReference>
<dbReference type="CDD" id="cd17731">
    <property type="entry name" value="BRCT_TopBP1_rpt2_like"/>
    <property type="match status" value="1"/>
</dbReference>
<evidence type="ECO:0000259" key="3">
    <source>
        <dbReference type="PROSITE" id="PS50172"/>
    </source>
</evidence>
<dbReference type="Pfam" id="PF00533">
    <property type="entry name" value="BRCT"/>
    <property type="match status" value="3"/>
</dbReference>
<feature type="domain" description="BRCT" evidence="3">
    <location>
        <begin position="515"/>
        <end position="603"/>
    </location>
</feature>
<feature type="domain" description="BRCT" evidence="3">
    <location>
        <begin position="639"/>
        <end position="727"/>
    </location>
</feature>
<dbReference type="InParanoid" id="F1A5H1"/>
<dbReference type="STRING" id="5786.F1A5H1"/>
<organism evidence="4 5">
    <name type="scientific">Dictyostelium purpureum</name>
    <name type="common">Slime mold</name>
    <dbReference type="NCBI Taxonomy" id="5786"/>
    <lineage>
        <taxon>Eukaryota</taxon>
        <taxon>Amoebozoa</taxon>
        <taxon>Evosea</taxon>
        <taxon>Eumycetozoa</taxon>
        <taxon>Dictyostelia</taxon>
        <taxon>Dictyosteliales</taxon>
        <taxon>Dictyosteliaceae</taxon>
        <taxon>Dictyostelium</taxon>
    </lineage>
</organism>
<protein>
    <recommendedName>
        <fullName evidence="3">BRCT domain-containing protein</fullName>
    </recommendedName>
</protein>
<feature type="domain" description="BRCT" evidence="3">
    <location>
        <begin position="10"/>
        <end position="103"/>
    </location>
</feature>
<dbReference type="SMART" id="SM00292">
    <property type="entry name" value="BRCT"/>
    <property type="match status" value="6"/>
</dbReference>
<dbReference type="Pfam" id="PF16589">
    <property type="entry name" value="BRCT_2"/>
    <property type="match status" value="2"/>
</dbReference>
<dbReference type="GO" id="GO:0007095">
    <property type="term" value="P:mitotic G2 DNA damage checkpoint signaling"/>
    <property type="evidence" value="ECO:0000318"/>
    <property type="project" value="GO_Central"/>
</dbReference>
<dbReference type="VEuPathDB" id="AmoebaDB:DICPUDRAFT_90890"/>
<proteinExistence type="predicted"/>
<feature type="compositionally biased region" description="Low complexity" evidence="2">
    <location>
        <begin position="938"/>
        <end position="954"/>
    </location>
</feature>
<sequence length="1208" mass="136464">MVGSQLQLQPQQPIFSNLRFYLQESFVSKNSQQAEQLTRVINKHGGKRLFSSSSEGALIYLFNDFTTQEFEVAKNQGHPIIGIKYLVECAQKNRPINFDMLEQHPIYSDCLFGVVVSTFGFTSEANQEIVNIVQYLSGEYAQKLSTRVTHLIVNTEYDPSHSKTIELARNNNIPLVIPAWVSQCFQDSIIHDYRQFSAVFYNCIICTSGFQNTEKKEIKEGITCRGGTISGDYNAEVQILITNSSNSDKYAAAKANNIPIVSFEWYKDCINTGLFRDFSIYSINNGIIQTLPYQPQSKQQLYLQQQPLQQQQQQQQLYQPFQTPPSLQRQLSQSQQRVPENKYKPTPMPSTTQISKYTIPTAISTTTTNFTIPQQQHYQQQQNQFHNNNEFNNSDSSNNQIILHSSSMENELAKKQQELFYGKNILIKGFPEEELNQVILHVSKYAQVIDEHSIPSEWTSTNMDIHYIMAPHEKNINLNEGCSGIPVVTTDWFDRCINSCQIIDPNEAPIYSPLPNLSVFKGLKITSEGFSENEERPIRATAKLLGATYLGKKFGKGTTHLVCSSRGESYTLSLGKKIPVVTVDWLFESARAGRRLDETNFSLNKLISNGTENDFSIITNNNNDKNDNDKNDNDNSNNNSINIFKGFTIFISSKIIHSAEKYIKYIEYLGGEYTLSAFDKITHYITNEYDHLETQNFIDANFVQVSPKWLESCWGSKSLLSENDFQPLKIVNEEDSLPTIQSLAKTPSQLFNANSTQEKIIKTNTITTTIEDIMVEDNIALNSSSASSKGFDKIFKALSTLPVHNKQPHSKIGINKNRIEYYNQNKLSIVPKINKPSLNISSLIDWEKSERDDSDSDSEPMKIDDDSVSSTSFNSVSLNNSVAISNNGDFISDPEEDSSQNLFKEYQASLETSSQMITYGNETEILRKKKLLESYYSTSGQSSSKHPPSSTLSSNLNKGNDSVAENILNMLTKPTQHETNETLNKGPSAIKSTMIFVLSGFADSDELARYTAMLLRFGGFLESSINKDVTHVITKQPSRSEKVMGGSAAGSWILKPSFLVVSNEKGVLEKEVDHQWNEESYCGDPKIDLWINSSLKCQRIVAQNGRKIFDLARIAFSSKNIHTFEAWKKILSCGNAELFEVGAIKSLDELKDKRITHYIYFNTKETDPIYNLIDKNPSAGIQVLLTNTITKHLNNGEYLIPLKKKKKS</sequence>
<gene>
    <name evidence="4" type="ORF">DICPUDRAFT_90890</name>
</gene>
<evidence type="ECO:0000313" key="4">
    <source>
        <dbReference type="EMBL" id="EGC28558.1"/>
    </source>
</evidence>
<evidence type="ECO:0000256" key="1">
    <source>
        <dbReference type="ARBA" id="ARBA00022737"/>
    </source>
</evidence>
<dbReference type="CDD" id="cd17738">
    <property type="entry name" value="BRCT_TopBP1_rpt7"/>
    <property type="match status" value="1"/>
</dbReference>
<feature type="region of interest" description="Disordered" evidence="2">
    <location>
        <begin position="314"/>
        <end position="353"/>
    </location>
</feature>
<dbReference type="PANTHER" id="PTHR13561:SF20">
    <property type="entry name" value="DNA TOPOISOMERASE 2-BINDING PROTEIN 1"/>
    <property type="match status" value="1"/>
</dbReference>
<feature type="domain" description="BRCT" evidence="3">
    <location>
        <begin position="986"/>
        <end position="1042"/>
    </location>
</feature>
<dbReference type="InterPro" id="IPR049936">
    <property type="entry name" value="TopBP1_BRCT_8"/>
</dbReference>
<keyword evidence="5" id="KW-1185">Reference proteome</keyword>
<feature type="region of interest" description="Disordered" evidence="2">
    <location>
        <begin position="848"/>
        <end position="870"/>
    </location>
</feature>
<dbReference type="EMBL" id="GL871598">
    <property type="protein sequence ID" value="EGC28558.1"/>
    <property type="molecule type" value="Genomic_DNA"/>
</dbReference>
<name>F1A5H1_DICPU</name>
<dbReference type="Pfam" id="PF12738">
    <property type="entry name" value="PTCB-BRCT"/>
    <property type="match status" value="1"/>
</dbReference>
<evidence type="ECO:0000256" key="2">
    <source>
        <dbReference type="SAM" id="MobiDB-lite"/>
    </source>
</evidence>
<dbReference type="PANTHER" id="PTHR13561">
    <property type="entry name" value="DNA REPLICATION REGULATOR DPB11-RELATED"/>
    <property type="match status" value="1"/>
</dbReference>
<dbReference type="GO" id="GO:0006270">
    <property type="term" value="P:DNA replication initiation"/>
    <property type="evidence" value="ECO:0000318"/>
    <property type="project" value="GO_Central"/>
</dbReference>
<accession>F1A5H1</accession>
<feature type="compositionally biased region" description="Low complexity" evidence="2">
    <location>
        <begin position="314"/>
        <end position="337"/>
    </location>
</feature>
<dbReference type="OMA" id="SSQMITY"/>
<dbReference type="KEGG" id="dpp:DICPUDRAFT_90890"/>
<dbReference type="FunCoup" id="F1A5H1">
    <property type="interactions" value="39"/>
</dbReference>
<feature type="region of interest" description="Disordered" evidence="2">
    <location>
        <begin position="938"/>
        <end position="958"/>
    </location>
</feature>
<dbReference type="PROSITE" id="PS50172">
    <property type="entry name" value="BRCT"/>
    <property type="match status" value="6"/>
</dbReference>
<dbReference type="eggNOG" id="KOG1929">
    <property type="taxonomic scope" value="Eukaryota"/>
</dbReference>
<feature type="domain" description="BRCT" evidence="3">
    <location>
        <begin position="102"/>
        <end position="198"/>
    </location>
</feature>
<evidence type="ECO:0000313" key="5">
    <source>
        <dbReference type="Proteomes" id="UP000001064"/>
    </source>
</evidence>
<dbReference type="GO" id="GO:0033314">
    <property type="term" value="P:mitotic DNA replication checkpoint signaling"/>
    <property type="evidence" value="ECO:0000318"/>
    <property type="project" value="GO_Central"/>
</dbReference>
<keyword evidence="1" id="KW-0677">Repeat</keyword>
<dbReference type="CDD" id="cd00027">
    <property type="entry name" value="BRCT"/>
    <property type="match status" value="2"/>
</dbReference>
<dbReference type="FunFam" id="3.40.50.10190:FF:000194">
    <property type="entry name" value="Uncharacterized protein"/>
    <property type="match status" value="1"/>
</dbReference>
<dbReference type="Proteomes" id="UP000001064">
    <property type="component" value="Unassembled WGS sequence"/>
</dbReference>
<dbReference type="Gene3D" id="3.40.50.10190">
    <property type="entry name" value="BRCT domain"/>
    <property type="match status" value="7"/>
</dbReference>
<dbReference type="SUPFAM" id="SSF52113">
    <property type="entry name" value="BRCT domain"/>
    <property type="match status" value="5"/>
</dbReference>
<reference evidence="5" key="1">
    <citation type="journal article" date="2011" name="Genome Biol.">
        <title>Comparative genomics of the social amoebae Dictyostelium discoideum and Dictyostelium purpureum.</title>
        <authorList>
            <consortium name="US DOE Joint Genome Institute (JGI-PGF)"/>
            <person name="Sucgang R."/>
            <person name="Kuo A."/>
            <person name="Tian X."/>
            <person name="Salerno W."/>
            <person name="Parikh A."/>
            <person name="Feasley C.L."/>
            <person name="Dalin E."/>
            <person name="Tu H."/>
            <person name="Huang E."/>
            <person name="Barry K."/>
            <person name="Lindquist E."/>
            <person name="Shapiro H."/>
            <person name="Bruce D."/>
            <person name="Schmutz J."/>
            <person name="Salamov A."/>
            <person name="Fey P."/>
            <person name="Gaudet P."/>
            <person name="Anjard C."/>
            <person name="Babu M.M."/>
            <person name="Basu S."/>
            <person name="Bushmanova Y."/>
            <person name="van der Wel H."/>
            <person name="Katoh-Kurasawa M."/>
            <person name="Dinh C."/>
            <person name="Coutinho P.M."/>
            <person name="Saito T."/>
            <person name="Elias M."/>
            <person name="Schaap P."/>
            <person name="Kay R.R."/>
            <person name="Henrissat B."/>
            <person name="Eichinger L."/>
            <person name="Rivero F."/>
            <person name="Putnam N.H."/>
            <person name="West C.M."/>
            <person name="Loomis W.F."/>
            <person name="Chisholm R.L."/>
            <person name="Shaulsky G."/>
            <person name="Strassmann J.E."/>
            <person name="Queller D.C."/>
            <person name="Kuspa A."/>
            <person name="Grigoriev I.V."/>
        </authorList>
    </citation>
    <scope>NUCLEOTIDE SEQUENCE [LARGE SCALE GENOMIC DNA]</scope>
    <source>
        <strain evidence="5">QSDP1</strain>
    </source>
</reference>
<dbReference type="InterPro" id="IPR036420">
    <property type="entry name" value="BRCT_dom_sf"/>
</dbReference>
<dbReference type="InterPro" id="IPR001357">
    <property type="entry name" value="BRCT_dom"/>
</dbReference>
<dbReference type="InterPro" id="IPR059215">
    <property type="entry name" value="BRCT2_TopBP1-like"/>
</dbReference>
<feature type="domain" description="BRCT" evidence="3">
    <location>
        <begin position="195"/>
        <end position="283"/>
    </location>
</feature>
<dbReference type="AlphaFoldDB" id="F1A5H1"/>
<dbReference type="OrthoDB" id="20807at2759"/>
<dbReference type="GeneID" id="10510718"/>